<dbReference type="PROSITE" id="PS51007">
    <property type="entry name" value="CYTC"/>
    <property type="match status" value="1"/>
</dbReference>
<evidence type="ECO:0000256" key="1">
    <source>
        <dbReference type="ARBA" id="ARBA00022723"/>
    </source>
</evidence>
<dbReference type="EMBL" id="CP037421">
    <property type="protein sequence ID" value="QDT29772.1"/>
    <property type="molecule type" value="Genomic_DNA"/>
</dbReference>
<evidence type="ECO:0000256" key="4">
    <source>
        <dbReference type="SAM" id="SignalP"/>
    </source>
</evidence>
<dbReference type="PANTHER" id="PTHR35889">
    <property type="entry name" value="CYCLOINULO-OLIGOSACCHARIDE FRUCTANOTRANSFERASE-RELATED"/>
    <property type="match status" value="1"/>
</dbReference>
<feature type="signal peptide" evidence="4">
    <location>
        <begin position="1"/>
        <end position="30"/>
    </location>
</feature>
<feature type="chain" id="PRO_5022120580" evidence="4">
    <location>
        <begin position="31"/>
        <end position="1128"/>
    </location>
</feature>
<dbReference type="RefSeq" id="WP_145451717.1">
    <property type="nucleotide sequence ID" value="NZ_CP037421.1"/>
</dbReference>
<evidence type="ECO:0000313" key="6">
    <source>
        <dbReference type="EMBL" id="QDT29772.1"/>
    </source>
</evidence>
<protein>
    <submittedName>
        <fullName evidence="6">Planctomycete cytochrome C</fullName>
    </submittedName>
</protein>
<feature type="domain" description="Cytochrome c" evidence="5">
    <location>
        <begin position="31"/>
        <end position="128"/>
    </location>
</feature>
<keyword evidence="4" id="KW-0732">Signal</keyword>
<evidence type="ECO:0000313" key="7">
    <source>
        <dbReference type="Proteomes" id="UP000315647"/>
    </source>
</evidence>
<dbReference type="GO" id="GO:0020037">
    <property type="term" value="F:heme binding"/>
    <property type="evidence" value="ECO:0007669"/>
    <property type="project" value="InterPro"/>
</dbReference>
<name>A0A517QDR3_9PLAN</name>
<dbReference type="AlphaFoldDB" id="A0A517QDR3"/>
<evidence type="ECO:0000259" key="5">
    <source>
        <dbReference type="PROSITE" id="PS51007"/>
    </source>
</evidence>
<dbReference type="GO" id="GO:0009055">
    <property type="term" value="F:electron transfer activity"/>
    <property type="evidence" value="ECO:0007669"/>
    <property type="project" value="InterPro"/>
</dbReference>
<keyword evidence="2 3" id="KW-0408">Iron</keyword>
<dbReference type="InterPro" id="IPR011429">
    <property type="entry name" value="Cyt_c_Planctomycete-type"/>
</dbReference>
<evidence type="ECO:0000256" key="3">
    <source>
        <dbReference type="PROSITE-ProRule" id="PRU00433"/>
    </source>
</evidence>
<dbReference type="Pfam" id="PF07635">
    <property type="entry name" value="PSCyt1"/>
    <property type="match status" value="1"/>
</dbReference>
<dbReference type="InterPro" id="IPR009056">
    <property type="entry name" value="Cyt_c-like_dom"/>
</dbReference>
<accession>A0A517QDR3</accession>
<keyword evidence="3" id="KW-0349">Heme</keyword>
<evidence type="ECO:0000256" key="2">
    <source>
        <dbReference type="ARBA" id="ARBA00023004"/>
    </source>
</evidence>
<dbReference type="Proteomes" id="UP000315647">
    <property type="component" value="Chromosome"/>
</dbReference>
<keyword evidence="1 3" id="KW-0479">Metal-binding</keyword>
<keyword evidence="7" id="KW-1185">Reference proteome</keyword>
<dbReference type="PANTHER" id="PTHR35889:SF3">
    <property type="entry name" value="F-BOX DOMAIN-CONTAINING PROTEIN"/>
    <property type="match status" value="1"/>
</dbReference>
<sequence length="1128" mass="127865" precursor="true">MFPASRFILPRVLPACLTLLCLFTAGPLCAEKPSPGLELFENKIRPVLIEHCYECHSAATTDIKGGLRVDSRDALRSGGESGAAVVPHRAKESLLLDALKHESFEMPPGKKLSDEVIADFVKWVELGAPDSRDKPPTLDEAASLSWKAIFEKRRHWWSLQPLQKVTPPVVTDNDWSERPVDHFLLQKLRQSGLEPAEAASPRTLIRRLSFVLTGLPPSPAEVERFVTEAKQNRQAAYERLVDRLLASPHFGERFARHWMDVVRYTDTYGYEWDNPAKGSWEYRDYLIRAFNQDVGFDQLVREQIAGDLLPEPRIDHQSGFHESLIGPMFYHMGEHRHGDSINFNGIHQEMINNKIDAFSKAFLASTVACARCHDHKLDAISQRDYYALAAVFMTPRWTSRVIDAPGKHDALIRQLQNLRGEIHQKLKQSWRAQAEQFRSELTAAIAESADSPRSQLWREALGLKNAKKQKKAAELKPDDIAWPAAQLLKVTTPAEIKTSWAQLQTAWRTASETHRRQNAERFQVLTDFSEPGFPEGWQMEGDGIRYGYVTDGTPLIALEGEQLIQQLLPRGYHTHALSSKLPGAIRPPSERDLPGKIVSLKLAGGEWSGFLRVPDNAFQTENVIFFDRSEPAWQTFADRPLVNGIQRIMFEIATSDLNPDFPPRTGKTRAGGKLLPPEDFGFDKRSWFSVTEIVSHDQTGTPADELERFASLYEQPAPKNSTAVCQHIGNWLTESVDRWSRDQASSADVELINWLLEKQLLNNNSAAGSRLKKLVSEYRQLEEKLPFAHTANSMDERGLTEVSYPLNIRGNVDDPGKLISPDFLDVFAGRHQVPQSPGSGRLELAEYLVSPQHPLTARVYVNRVWQWVFGEGLVRTPNDFGHLGEQPTHPELLDYLAQEFTKGGWSTKRLIRRLVLTEAFQQSGIVSDQARNIDADNRLWHHYPTRRLEAEAIRDALLAVSGRLDRRLYGRPIAAPRPKPDPSKRLFNGPLDGAGRRSIYLQMSIMDPPRFLVGFNLPDLKLPTGKRDVTNVPNQALILMNDPFVMSQAEEWAKRLLADSSDTVEQRLQQMFLAAYGRSPDAGEIERWMALIRDLGNTREQTVLLDNPEVWQHVAHAMFNTKEFIYYR</sequence>
<dbReference type="GO" id="GO:0046872">
    <property type="term" value="F:metal ion binding"/>
    <property type="evidence" value="ECO:0007669"/>
    <property type="project" value="UniProtKB-KW"/>
</dbReference>
<dbReference type="InterPro" id="IPR011444">
    <property type="entry name" value="DUF1549"/>
</dbReference>
<organism evidence="6 7">
    <name type="scientific">Gimesia panareensis</name>
    <dbReference type="NCBI Taxonomy" id="2527978"/>
    <lineage>
        <taxon>Bacteria</taxon>
        <taxon>Pseudomonadati</taxon>
        <taxon>Planctomycetota</taxon>
        <taxon>Planctomycetia</taxon>
        <taxon>Planctomycetales</taxon>
        <taxon>Planctomycetaceae</taxon>
        <taxon>Gimesia</taxon>
    </lineage>
</organism>
<dbReference type="Pfam" id="PF07583">
    <property type="entry name" value="PSCyt2"/>
    <property type="match status" value="1"/>
</dbReference>
<proteinExistence type="predicted"/>
<reference evidence="6 7" key="1">
    <citation type="submission" date="2019-03" db="EMBL/GenBank/DDBJ databases">
        <title>Deep-cultivation of Planctomycetes and their phenomic and genomic characterization uncovers novel biology.</title>
        <authorList>
            <person name="Wiegand S."/>
            <person name="Jogler M."/>
            <person name="Boedeker C."/>
            <person name="Pinto D."/>
            <person name="Vollmers J."/>
            <person name="Rivas-Marin E."/>
            <person name="Kohn T."/>
            <person name="Peeters S.H."/>
            <person name="Heuer A."/>
            <person name="Rast P."/>
            <person name="Oberbeckmann S."/>
            <person name="Bunk B."/>
            <person name="Jeske O."/>
            <person name="Meyerdierks A."/>
            <person name="Storesund J.E."/>
            <person name="Kallscheuer N."/>
            <person name="Luecker S."/>
            <person name="Lage O.M."/>
            <person name="Pohl T."/>
            <person name="Merkel B.J."/>
            <person name="Hornburger P."/>
            <person name="Mueller R.-W."/>
            <person name="Bruemmer F."/>
            <person name="Labrenz M."/>
            <person name="Spormann A.M."/>
            <person name="Op den Camp H."/>
            <person name="Overmann J."/>
            <person name="Amann R."/>
            <person name="Jetten M.S.M."/>
            <person name="Mascher T."/>
            <person name="Medema M.H."/>
            <person name="Devos D.P."/>
            <person name="Kaster A.-K."/>
            <person name="Ovreas L."/>
            <person name="Rohde M."/>
            <person name="Galperin M.Y."/>
            <person name="Jogler C."/>
        </authorList>
    </citation>
    <scope>NUCLEOTIDE SEQUENCE [LARGE SCALE GENOMIC DNA]</scope>
    <source>
        <strain evidence="6 7">Enr10</strain>
    </source>
</reference>
<gene>
    <name evidence="6" type="ORF">Enr10x_51280</name>
</gene>
<dbReference type="Pfam" id="PF07587">
    <property type="entry name" value="PSD1"/>
    <property type="match status" value="1"/>
</dbReference>
<dbReference type="InterPro" id="IPR022655">
    <property type="entry name" value="DUF1553"/>
</dbReference>